<protein>
    <submittedName>
        <fullName evidence="2">Uncharacterized protein</fullName>
    </submittedName>
</protein>
<reference evidence="3" key="1">
    <citation type="submission" date="2019-02" db="EMBL/GenBank/DDBJ databases">
        <title>Draft genome sequence of Sphaerospermopsis reniformis NIES-1949.</title>
        <authorList>
            <person name="Yamaguchi H."/>
            <person name="Suzuki S."/>
            <person name="Kawachi M."/>
        </authorList>
    </citation>
    <scope>NUCLEOTIDE SEQUENCE [LARGE SCALE GENOMIC DNA]</scope>
    <source>
        <strain evidence="3">NIES-1949</strain>
    </source>
</reference>
<dbReference type="RefSeq" id="WP_137667362.1">
    <property type="nucleotide sequence ID" value="NZ_BJCE01000059.1"/>
</dbReference>
<keyword evidence="1" id="KW-0812">Transmembrane</keyword>
<keyword evidence="3" id="KW-1185">Reference proteome</keyword>
<dbReference type="Proteomes" id="UP000300142">
    <property type="component" value="Unassembled WGS sequence"/>
</dbReference>
<dbReference type="EMBL" id="BJCE01000059">
    <property type="protein sequence ID" value="GCL37023.1"/>
    <property type="molecule type" value="Genomic_DNA"/>
</dbReference>
<feature type="transmembrane region" description="Helical" evidence="1">
    <location>
        <begin position="493"/>
        <end position="522"/>
    </location>
</feature>
<name>A0A479ZZZ0_9CYAN</name>
<keyword evidence="1" id="KW-0472">Membrane</keyword>
<keyword evidence="1" id="KW-1133">Transmembrane helix</keyword>
<evidence type="ECO:0000313" key="2">
    <source>
        <dbReference type="EMBL" id="GCL37023.1"/>
    </source>
</evidence>
<gene>
    <name evidence="2" type="ORF">SR1949_21300</name>
</gene>
<accession>A0A479ZZZ0</accession>
<evidence type="ECO:0000256" key="1">
    <source>
        <dbReference type="SAM" id="Phobius"/>
    </source>
</evidence>
<sequence length="670" mass="73612">MKKINNSSDLFSLNRRMFLNLLVSSVGVYLTKDVIFPEIASANDDSFQEKYHVFVPYDIARRGGIQNVTLRSGNSYKLTIPPRIIENNTISMPKIGLQGNDVKFILHTLYDPNLRIADKIYQEIDQADFLRKYTTKTQVKQIYELVEDSEYIEDTISLDLLQYLVASSNLDEQIRQRYEIAHQNCLLNIIEKAIETALAKSELSEDDKKRIRGTYQYVRASEPVPDFSYLTELEAMITGSDIPVAIKRSYSLASAKSRAFTVDIIIVRLIKEKSKGQTQEKYLLTYQEIRDGKKISEPETLKSLDSFILNSDILNSCKLVYLMAQHRFFENAKLVDLIAKNNLTKELSKSYKEDWGKIFEVALQVSDQGGAILPTITGTLHTLGAETATGVLLSRAPLTATLAYLGGGSVAAGGLGMLGGLAVVTGGAALIGAAGLVSIALVSQMDGEDYKNLGIAAVTGTLVGAGAVFIAWTGASALGVAGTLSGAAAITTIISALGGISVITGGASLIGFGAGFVVWSFLKGQKHRDGNILHQLESRLYTLTEIPSDPELKDFIEFLDEELNQYSHIEGFLIAPNISIDKLSNAISSYADSLLEADEKILAMKNTGFWNDGKEGIILTNKKLIWKNGWSEPESLAFSAISGSLTLPEDNIYFYRLMREIGEIYRYSNL</sequence>
<evidence type="ECO:0000313" key="3">
    <source>
        <dbReference type="Proteomes" id="UP000300142"/>
    </source>
</evidence>
<dbReference type="AlphaFoldDB" id="A0A479ZZZ0"/>
<organism evidence="2 3">
    <name type="scientific">Sphaerospermopsis reniformis</name>
    <dbReference type="NCBI Taxonomy" id="531300"/>
    <lineage>
        <taxon>Bacteria</taxon>
        <taxon>Bacillati</taxon>
        <taxon>Cyanobacteriota</taxon>
        <taxon>Cyanophyceae</taxon>
        <taxon>Nostocales</taxon>
        <taxon>Aphanizomenonaceae</taxon>
        <taxon>Sphaerospermopsis</taxon>
    </lineage>
</organism>
<feature type="transmembrane region" description="Helical" evidence="1">
    <location>
        <begin position="453"/>
        <end position="473"/>
    </location>
</feature>
<feature type="transmembrane region" description="Helical" evidence="1">
    <location>
        <begin position="415"/>
        <end position="441"/>
    </location>
</feature>
<comment type="caution">
    <text evidence="2">The sequence shown here is derived from an EMBL/GenBank/DDBJ whole genome shotgun (WGS) entry which is preliminary data.</text>
</comment>
<proteinExistence type="predicted"/>